<dbReference type="RefSeq" id="WP_163348683.1">
    <property type="nucleotide sequence ID" value="NZ_CP048409.1"/>
</dbReference>
<dbReference type="GO" id="GO:0016020">
    <property type="term" value="C:membrane"/>
    <property type="evidence" value="ECO:0007669"/>
    <property type="project" value="InterPro"/>
</dbReference>
<evidence type="ECO:0008006" key="4">
    <source>
        <dbReference type="Google" id="ProtNLM"/>
    </source>
</evidence>
<evidence type="ECO:0000313" key="2">
    <source>
        <dbReference type="EMBL" id="QIA09714.1"/>
    </source>
</evidence>
<gene>
    <name evidence="2" type="ORF">G0Q07_19275</name>
</gene>
<proteinExistence type="predicted"/>
<evidence type="ECO:0000256" key="1">
    <source>
        <dbReference type="SAM" id="Phobius"/>
    </source>
</evidence>
<dbReference type="Pfam" id="PF04464">
    <property type="entry name" value="Glyphos_transf"/>
    <property type="match status" value="1"/>
</dbReference>
<name>A0A6C0RGR7_9BACT</name>
<dbReference type="AlphaFoldDB" id="A0A6C0RGR7"/>
<keyword evidence="1" id="KW-0812">Transmembrane</keyword>
<dbReference type="GO" id="GO:0047355">
    <property type="term" value="F:CDP-glycerol glycerophosphotransferase activity"/>
    <property type="evidence" value="ECO:0007669"/>
    <property type="project" value="InterPro"/>
</dbReference>
<dbReference type="Gene3D" id="3.40.50.12580">
    <property type="match status" value="1"/>
</dbReference>
<keyword evidence="1" id="KW-1133">Transmembrane helix</keyword>
<reference evidence="2 3" key="1">
    <citation type="submission" date="2020-02" db="EMBL/GenBank/DDBJ databases">
        <title>Genome sequencing for Draconibacterium sp. strain M1.</title>
        <authorList>
            <person name="Park S.-J."/>
        </authorList>
    </citation>
    <scope>NUCLEOTIDE SEQUENCE [LARGE SCALE GENOMIC DNA]</scope>
    <source>
        <strain evidence="2 3">M1</strain>
    </source>
</reference>
<dbReference type="InterPro" id="IPR043148">
    <property type="entry name" value="TagF_C"/>
</dbReference>
<dbReference type="Proteomes" id="UP000474630">
    <property type="component" value="Chromosome"/>
</dbReference>
<evidence type="ECO:0000313" key="3">
    <source>
        <dbReference type="Proteomes" id="UP000474630"/>
    </source>
</evidence>
<feature type="transmembrane region" description="Helical" evidence="1">
    <location>
        <begin position="13"/>
        <end position="37"/>
    </location>
</feature>
<protein>
    <recommendedName>
        <fullName evidence="4">CDP-Glycerol:Poly(Glycerophosphate) glycerophosphotransferase</fullName>
    </recommendedName>
</protein>
<dbReference type="KEGG" id="drc:G0Q07_19275"/>
<accession>A0A6C0RGR7</accession>
<keyword evidence="1" id="KW-0472">Membrane</keyword>
<organism evidence="2 3">
    <name type="scientific">Draconibacterium halophilum</name>
    <dbReference type="NCBI Taxonomy" id="2706887"/>
    <lineage>
        <taxon>Bacteria</taxon>
        <taxon>Pseudomonadati</taxon>
        <taxon>Bacteroidota</taxon>
        <taxon>Bacteroidia</taxon>
        <taxon>Marinilabiliales</taxon>
        <taxon>Prolixibacteraceae</taxon>
        <taxon>Draconibacterium</taxon>
    </lineage>
</organism>
<dbReference type="InterPro" id="IPR007554">
    <property type="entry name" value="Glycerophosphate_synth"/>
</dbReference>
<dbReference type="EMBL" id="CP048409">
    <property type="protein sequence ID" value="QIA09714.1"/>
    <property type="molecule type" value="Genomic_DNA"/>
</dbReference>
<keyword evidence="3" id="KW-1185">Reference proteome</keyword>
<sequence length="407" mass="46616">MILLYIDPASTSALLYIFIAIGATLAFTLKGSFYRIVNFVKGKGFRNNYDFEGHDILFYSEGKQYWNVFLPVIQALEKKNVPCGYLTSDENDPGLAYESSLMKAKYIGNLTMTSVYLNKLKAKFVGMTTPQLDVMMIRRSKNVEHYGHIVHAPIDIFSYRKFAFDYFDSVFCSGYHQIEGIKKLEEKRGTDKKLLLKSGLTYYDVMLEHNKKNGFAKLDNKVVLVAPTWKEYSILNRFGVRFFENLLKDTSFDVILRPHPQSYVSFPEVIGEIEKHFKNEPRFSVDRNPLGNASMEKSSAMISDLSGVIWDYAFLYAKPVILLKTEADAMLGFEGSELDYEMWEMRERPRLGKNFDENDIDDIGAIVTETIENPSVNTLEKLRNESVYNFGKAGETVANQIIDIVNN</sequence>